<evidence type="ECO:0000256" key="1">
    <source>
        <dbReference type="SAM" id="MobiDB-lite"/>
    </source>
</evidence>
<evidence type="ECO:0000313" key="2">
    <source>
        <dbReference type="EMBL" id="KKP29547.1"/>
    </source>
</evidence>
<evidence type="ECO:0000313" key="3">
    <source>
        <dbReference type="Proteomes" id="UP000034934"/>
    </source>
</evidence>
<organism evidence="2 3">
    <name type="scientific">Candidatus Nomurabacteria bacterium GW2011_GWF1_31_48</name>
    <dbReference type="NCBI Taxonomy" id="1618767"/>
    <lineage>
        <taxon>Bacteria</taxon>
        <taxon>Candidatus Nomuraibacteriota</taxon>
    </lineage>
</organism>
<comment type="caution">
    <text evidence="2">The sequence shown here is derived from an EMBL/GenBank/DDBJ whole genome shotgun (WGS) entry which is preliminary data.</text>
</comment>
<accession>A0A0G0BEN9</accession>
<name>A0A0G0BEN9_9BACT</name>
<gene>
    <name evidence="2" type="ORF">UR19_C0012G0002</name>
</gene>
<protein>
    <submittedName>
        <fullName evidence="2">Uncharacterized protein</fullName>
    </submittedName>
</protein>
<dbReference type="Proteomes" id="UP000034934">
    <property type="component" value="Unassembled WGS sequence"/>
</dbReference>
<feature type="region of interest" description="Disordered" evidence="1">
    <location>
        <begin position="17"/>
        <end position="37"/>
    </location>
</feature>
<reference evidence="2 3" key="1">
    <citation type="journal article" date="2015" name="Nature">
        <title>rRNA introns, odd ribosomes, and small enigmatic genomes across a large radiation of phyla.</title>
        <authorList>
            <person name="Brown C.T."/>
            <person name="Hug L.A."/>
            <person name="Thomas B.C."/>
            <person name="Sharon I."/>
            <person name="Castelle C.J."/>
            <person name="Singh A."/>
            <person name="Wilkins M.J."/>
            <person name="Williams K.H."/>
            <person name="Banfield J.F."/>
        </authorList>
    </citation>
    <scope>NUCLEOTIDE SEQUENCE [LARGE SCALE GENOMIC DNA]</scope>
</reference>
<proteinExistence type="predicted"/>
<dbReference type="EMBL" id="LBOG01000012">
    <property type="protein sequence ID" value="KKP29547.1"/>
    <property type="molecule type" value="Genomic_DNA"/>
</dbReference>
<dbReference type="AlphaFoldDB" id="A0A0G0BEN9"/>
<sequence length="110" mass="12758">MMELVITQVRILMDNNKNQYPNIDKSPDNSPAEPEVILTGMPQRDLRSILSGLTSRRNFRYSKDSYVWWRVVADNIVHIARPLKDPSIDAGLSPLYSECRYIFGRRKFNG</sequence>